<keyword evidence="5 9" id="KW-0653">Protein transport</keyword>
<protein>
    <recommendedName>
        <fullName evidence="9">Sec-independent protein translocase protein TatA</fullName>
    </recommendedName>
</protein>
<proteinExistence type="inferred from homology"/>
<organism evidence="10 11">
    <name type="scientific">Meiothermus luteus</name>
    <dbReference type="NCBI Taxonomy" id="2026184"/>
    <lineage>
        <taxon>Bacteria</taxon>
        <taxon>Thermotogati</taxon>
        <taxon>Deinococcota</taxon>
        <taxon>Deinococci</taxon>
        <taxon>Thermales</taxon>
        <taxon>Thermaceae</taxon>
        <taxon>Meiothermus</taxon>
    </lineage>
</organism>
<dbReference type="AlphaFoldDB" id="A0A399EJ52"/>
<dbReference type="GO" id="GO:0043953">
    <property type="term" value="P:protein transport by the Tat complex"/>
    <property type="evidence" value="ECO:0007669"/>
    <property type="project" value="UniProtKB-UniRule"/>
</dbReference>
<evidence type="ECO:0000256" key="6">
    <source>
        <dbReference type="ARBA" id="ARBA00022989"/>
    </source>
</evidence>
<dbReference type="NCBIfam" id="NF011430">
    <property type="entry name" value="PRK14861.1"/>
    <property type="match status" value="1"/>
</dbReference>
<comment type="caution">
    <text evidence="10">The sequence shown here is derived from an EMBL/GenBank/DDBJ whole genome shotgun (WGS) entry which is preliminary data.</text>
</comment>
<evidence type="ECO:0000313" key="10">
    <source>
        <dbReference type="EMBL" id="RIH82181.1"/>
    </source>
</evidence>
<name>A0A399EJ52_9DEIN</name>
<keyword evidence="8 9" id="KW-0472">Membrane</keyword>
<comment type="function">
    <text evidence="9">Part of the twin-arginine translocation (Tat) system that transports large folded proteins containing a characteristic twin-arginine motif in their signal peptide across membranes. TatA could form the protein-conducting channel of the Tat system.</text>
</comment>
<comment type="subcellular location">
    <subcellularLocation>
        <location evidence="1 9">Cell membrane</location>
        <topology evidence="1 9">Single-pass membrane protein</topology>
    </subcellularLocation>
</comment>
<evidence type="ECO:0000256" key="3">
    <source>
        <dbReference type="ARBA" id="ARBA00022475"/>
    </source>
</evidence>
<dbReference type="GO" id="GO:0008320">
    <property type="term" value="F:protein transmembrane transporter activity"/>
    <property type="evidence" value="ECO:0007669"/>
    <property type="project" value="UniProtKB-UniRule"/>
</dbReference>
<dbReference type="InterPro" id="IPR006312">
    <property type="entry name" value="TatA/E"/>
</dbReference>
<sequence length="84" mass="9662">MNLGMTEILIILLIALLLFGPRKLPELGRSLGQSIREFQRGVRSVREEFERAAEVKEFKEIKEELSKPIEEVRKPIEAKEEAKG</sequence>
<dbReference type="OrthoDB" id="9800908at2"/>
<dbReference type="InterPro" id="IPR003369">
    <property type="entry name" value="TatA/B/E"/>
</dbReference>
<accession>A0A399EJ52</accession>
<comment type="subunit">
    <text evidence="9">Forms a complex with TatC.</text>
</comment>
<reference evidence="10 11" key="1">
    <citation type="submission" date="2018-08" db="EMBL/GenBank/DDBJ databases">
        <title>Meiothermus luteus KCTC 52599 genome sequencing project.</title>
        <authorList>
            <person name="Da Costa M.S."/>
            <person name="Albuquerque L."/>
            <person name="Raposo P."/>
            <person name="Froufe H.J.C."/>
            <person name="Barroso C.S."/>
            <person name="Egas C."/>
        </authorList>
    </citation>
    <scope>NUCLEOTIDE SEQUENCE [LARGE SCALE GENOMIC DNA]</scope>
    <source>
        <strain evidence="10 11">KCTC 52599</strain>
    </source>
</reference>
<dbReference type="Proteomes" id="UP000265800">
    <property type="component" value="Unassembled WGS sequence"/>
</dbReference>
<evidence type="ECO:0000256" key="4">
    <source>
        <dbReference type="ARBA" id="ARBA00022692"/>
    </source>
</evidence>
<dbReference type="Pfam" id="PF02416">
    <property type="entry name" value="TatA_B_E"/>
    <property type="match status" value="1"/>
</dbReference>
<evidence type="ECO:0000256" key="2">
    <source>
        <dbReference type="ARBA" id="ARBA00022448"/>
    </source>
</evidence>
<evidence type="ECO:0000256" key="7">
    <source>
        <dbReference type="ARBA" id="ARBA00023010"/>
    </source>
</evidence>
<keyword evidence="7 9" id="KW-0811">Translocation</keyword>
<dbReference type="GO" id="GO:0033281">
    <property type="term" value="C:TAT protein transport complex"/>
    <property type="evidence" value="ECO:0007669"/>
    <property type="project" value="UniProtKB-UniRule"/>
</dbReference>
<dbReference type="PANTHER" id="PTHR42982">
    <property type="entry name" value="SEC-INDEPENDENT PROTEIN TRANSLOCASE PROTEIN TATA"/>
    <property type="match status" value="1"/>
</dbReference>
<evidence type="ECO:0000256" key="9">
    <source>
        <dbReference type="HAMAP-Rule" id="MF_00236"/>
    </source>
</evidence>
<dbReference type="EMBL" id="QWKZ01000120">
    <property type="protein sequence ID" value="RIH82181.1"/>
    <property type="molecule type" value="Genomic_DNA"/>
</dbReference>
<evidence type="ECO:0000256" key="1">
    <source>
        <dbReference type="ARBA" id="ARBA00004162"/>
    </source>
</evidence>
<comment type="similarity">
    <text evidence="9">Belongs to the TatA/E family.</text>
</comment>
<keyword evidence="2 9" id="KW-0813">Transport</keyword>
<evidence type="ECO:0000313" key="11">
    <source>
        <dbReference type="Proteomes" id="UP000265800"/>
    </source>
</evidence>
<keyword evidence="6 9" id="KW-1133">Transmembrane helix</keyword>
<dbReference type="PANTHER" id="PTHR42982:SF1">
    <property type="entry name" value="SEC-INDEPENDENT PROTEIN TRANSLOCASE PROTEIN TATA"/>
    <property type="match status" value="1"/>
</dbReference>
<gene>
    <name evidence="10" type="primary">tatAd</name>
    <name evidence="9" type="synonym">tatA</name>
    <name evidence="10" type="ORF">Mlute_02581</name>
</gene>
<dbReference type="RefSeq" id="WP_119361092.1">
    <property type="nucleotide sequence ID" value="NZ_QWKZ01000120.1"/>
</dbReference>
<keyword evidence="4 9" id="KW-0812">Transmembrane</keyword>
<evidence type="ECO:0000256" key="5">
    <source>
        <dbReference type="ARBA" id="ARBA00022927"/>
    </source>
</evidence>
<keyword evidence="3 9" id="KW-1003">Cell membrane</keyword>
<dbReference type="NCBIfam" id="TIGR01411">
    <property type="entry name" value="tatAE"/>
    <property type="match status" value="1"/>
</dbReference>
<keyword evidence="11" id="KW-1185">Reference proteome</keyword>
<dbReference type="Gene3D" id="1.20.5.3310">
    <property type="match status" value="1"/>
</dbReference>
<evidence type="ECO:0000256" key="8">
    <source>
        <dbReference type="ARBA" id="ARBA00023136"/>
    </source>
</evidence>
<dbReference type="HAMAP" id="MF_00236">
    <property type="entry name" value="TatA_E"/>
    <property type="match status" value="1"/>
</dbReference>